<dbReference type="GO" id="GO:0005524">
    <property type="term" value="F:ATP binding"/>
    <property type="evidence" value="ECO:0007669"/>
    <property type="project" value="UniProtKB-UniRule"/>
</dbReference>
<evidence type="ECO:0000313" key="11">
    <source>
        <dbReference type="Proteomes" id="UP000182264"/>
    </source>
</evidence>
<dbReference type="PANTHER" id="PTHR21299">
    <property type="entry name" value="CYTIDYLATE KINASE/PANTOATE-BETA-ALANINE LIGASE"/>
    <property type="match status" value="1"/>
</dbReference>
<keyword evidence="3 8" id="KW-0547">Nucleotide-binding</keyword>
<feature type="binding site" evidence="8">
    <location>
        <begin position="11"/>
        <end position="19"/>
    </location>
    <ligand>
        <name>ATP</name>
        <dbReference type="ChEBI" id="CHEBI:30616"/>
    </ligand>
</feature>
<evidence type="ECO:0000256" key="1">
    <source>
        <dbReference type="ARBA" id="ARBA00009427"/>
    </source>
</evidence>
<organism evidence="10 11">
    <name type="scientific">Syntrophotalea acetylenica</name>
    <name type="common">Pelobacter acetylenicus</name>
    <dbReference type="NCBI Taxonomy" id="29542"/>
    <lineage>
        <taxon>Bacteria</taxon>
        <taxon>Pseudomonadati</taxon>
        <taxon>Thermodesulfobacteriota</taxon>
        <taxon>Desulfuromonadia</taxon>
        <taxon>Desulfuromonadales</taxon>
        <taxon>Syntrophotaleaceae</taxon>
        <taxon>Syntrophotalea</taxon>
    </lineage>
</organism>
<dbReference type="Gene3D" id="3.40.50.300">
    <property type="entry name" value="P-loop containing nucleotide triphosphate hydrolases"/>
    <property type="match status" value="1"/>
</dbReference>
<evidence type="ECO:0000256" key="3">
    <source>
        <dbReference type="ARBA" id="ARBA00022741"/>
    </source>
</evidence>
<comment type="similarity">
    <text evidence="1 8">Belongs to the cytidylate kinase family. Type 1 subfamily.</text>
</comment>
<dbReference type="SUPFAM" id="SSF52540">
    <property type="entry name" value="P-loop containing nucleoside triphosphate hydrolases"/>
    <property type="match status" value="1"/>
</dbReference>
<dbReference type="EC" id="2.7.4.25" evidence="8"/>
<dbReference type="InterPro" id="IPR027417">
    <property type="entry name" value="P-loop_NTPase"/>
</dbReference>
<dbReference type="PANTHER" id="PTHR21299:SF2">
    <property type="entry name" value="CYTIDYLATE KINASE"/>
    <property type="match status" value="1"/>
</dbReference>
<dbReference type="RefSeq" id="WP_072287856.1">
    <property type="nucleotide sequence ID" value="NZ_CP015455.1"/>
</dbReference>
<dbReference type="GO" id="GO:0006220">
    <property type="term" value="P:pyrimidine nucleotide metabolic process"/>
    <property type="evidence" value="ECO:0007669"/>
    <property type="project" value="UniProtKB-UniRule"/>
</dbReference>
<comment type="catalytic activity">
    <reaction evidence="6 8">
        <text>dCMP + ATP = dCDP + ADP</text>
        <dbReference type="Rhea" id="RHEA:25094"/>
        <dbReference type="ChEBI" id="CHEBI:30616"/>
        <dbReference type="ChEBI" id="CHEBI:57566"/>
        <dbReference type="ChEBI" id="CHEBI:58593"/>
        <dbReference type="ChEBI" id="CHEBI:456216"/>
        <dbReference type="EC" id="2.7.4.25"/>
    </reaction>
</comment>
<evidence type="ECO:0000256" key="5">
    <source>
        <dbReference type="ARBA" id="ARBA00022840"/>
    </source>
</evidence>
<dbReference type="EMBL" id="CP015518">
    <property type="protein sequence ID" value="APG26017.1"/>
    <property type="molecule type" value="Genomic_DNA"/>
</dbReference>
<evidence type="ECO:0000256" key="8">
    <source>
        <dbReference type="HAMAP-Rule" id="MF_00238"/>
    </source>
</evidence>
<protein>
    <recommendedName>
        <fullName evidence="8">Cytidylate kinase</fullName>
        <shortName evidence="8">CK</shortName>
        <ecNumber evidence="8">2.7.4.25</ecNumber>
    </recommendedName>
    <alternativeName>
        <fullName evidence="8">Cytidine monophosphate kinase</fullName>
        <shortName evidence="8">CMP kinase</shortName>
    </alternativeName>
</protein>
<dbReference type="OrthoDB" id="9807434at2"/>
<dbReference type="CDD" id="cd02020">
    <property type="entry name" value="CMPK"/>
    <property type="match status" value="1"/>
</dbReference>
<dbReference type="InterPro" id="IPR003136">
    <property type="entry name" value="Cytidylate_kin"/>
</dbReference>
<proteinExistence type="inferred from homology"/>
<evidence type="ECO:0000259" key="9">
    <source>
        <dbReference type="Pfam" id="PF02224"/>
    </source>
</evidence>
<dbReference type="NCBIfam" id="TIGR00017">
    <property type="entry name" value="cmk"/>
    <property type="match status" value="1"/>
</dbReference>
<gene>
    <name evidence="8" type="primary">cmk</name>
    <name evidence="10" type="ORF">A7E75_14140</name>
</gene>
<comment type="subcellular location">
    <subcellularLocation>
        <location evidence="8">Cytoplasm</location>
    </subcellularLocation>
</comment>
<dbReference type="Pfam" id="PF02224">
    <property type="entry name" value="Cytidylate_kin"/>
    <property type="match status" value="1"/>
</dbReference>
<dbReference type="STRING" id="29542.A6070_08165"/>
<accession>A0A1L3GJ99</accession>
<evidence type="ECO:0000313" key="10">
    <source>
        <dbReference type="EMBL" id="APG26017.1"/>
    </source>
</evidence>
<comment type="catalytic activity">
    <reaction evidence="7 8">
        <text>CMP + ATP = CDP + ADP</text>
        <dbReference type="Rhea" id="RHEA:11600"/>
        <dbReference type="ChEBI" id="CHEBI:30616"/>
        <dbReference type="ChEBI" id="CHEBI:58069"/>
        <dbReference type="ChEBI" id="CHEBI:60377"/>
        <dbReference type="ChEBI" id="CHEBI:456216"/>
        <dbReference type="EC" id="2.7.4.25"/>
    </reaction>
</comment>
<dbReference type="HAMAP" id="MF_00238">
    <property type="entry name" value="Cytidyl_kinase_type1"/>
    <property type="match status" value="1"/>
</dbReference>
<sequence length="235" mass="25941">MKQALIIAIDGPSGVGKSTLSRRLAKKLNYVNIDTGAMYRSVALAAHRAGIAPDDEASLSALCLRIEIRFVRQDEMERVLLNGEDVSEAIRTPEISLLSSRVSAHPVVRRALVELQRELGRNGGVVLEGRDIGTVVFPGADVKFFLAASAAERGRRRWLELRDKGLDVDLERTIEEVEARDAADTQRTHAPLRQAQDAVCIDTTHLDIDQVLERMLEVVAQSRLQDVNLKETPAS</sequence>
<dbReference type="Proteomes" id="UP000182264">
    <property type="component" value="Chromosome"/>
</dbReference>
<name>A0A1L3GJ99_SYNAC</name>
<keyword evidence="4 8" id="KW-0418">Kinase</keyword>
<evidence type="ECO:0000256" key="4">
    <source>
        <dbReference type="ARBA" id="ARBA00022777"/>
    </source>
</evidence>
<keyword evidence="5 8" id="KW-0067">ATP-binding</keyword>
<dbReference type="GO" id="GO:0015949">
    <property type="term" value="P:nucleobase-containing small molecule interconversion"/>
    <property type="evidence" value="ECO:0007669"/>
    <property type="project" value="TreeGrafter"/>
</dbReference>
<dbReference type="KEGG" id="pace:A6070_08165"/>
<reference evidence="10 11" key="1">
    <citation type="journal article" date="2017" name="Genome Announc.">
        <title>Complete Genome Sequences of Two Acetylene-Fermenting Pelobacter acetylenicus Strains.</title>
        <authorList>
            <person name="Sutton J.M."/>
            <person name="Baesman S.M."/>
            <person name="Fierst J.L."/>
            <person name="Poret-Peterson A.T."/>
            <person name="Oremland R.S."/>
            <person name="Dunlap D.S."/>
            <person name="Akob D.M."/>
        </authorList>
    </citation>
    <scope>NUCLEOTIDE SEQUENCE [LARGE SCALE GENOMIC DNA]</scope>
    <source>
        <strain evidence="10 11">DSM 3247</strain>
    </source>
</reference>
<dbReference type="InterPro" id="IPR011994">
    <property type="entry name" value="Cytidylate_kinase_dom"/>
</dbReference>
<keyword evidence="11" id="KW-1185">Reference proteome</keyword>
<dbReference type="GO" id="GO:0036430">
    <property type="term" value="F:CMP kinase activity"/>
    <property type="evidence" value="ECO:0007669"/>
    <property type="project" value="RHEA"/>
</dbReference>
<dbReference type="AlphaFoldDB" id="A0A1L3GJ99"/>
<evidence type="ECO:0000256" key="6">
    <source>
        <dbReference type="ARBA" id="ARBA00047615"/>
    </source>
</evidence>
<evidence type="ECO:0000256" key="2">
    <source>
        <dbReference type="ARBA" id="ARBA00022679"/>
    </source>
</evidence>
<dbReference type="GO" id="GO:0036431">
    <property type="term" value="F:dCMP kinase activity"/>
    <property type="evidence" value="ECO:0007669"/>
    <property type="project" value="InterPro"/>
</dbReference>
<evidence type="ECO:0000256" key="7">
    <source>
        <dbReference type="ARBA" id="ARBA00048478"/>
    </source>
</evidence>
<keyword evidence="8" id="KW-0963">Cytoplasm</keyword>
<dbReference type="GO" id="GO:0005829">
    <property type="term" value="C:cytosol"/>
    <property type="evidence" value="ECO:0007669"/>
    <property type="project" value="TreeGrafter"/>
</dbReference>
<keyword evidence="2 8" id="KW-0808">Transferase</keyword>
<feature type="domain" description="Cytidylate kinase" evidence="9">
    <location>
        <begin position="7"/>
        <end position="220"/>
    </location>
</feature>